<dbReference type="Gene3D" id="3.50.40.10">
    <property type="entry name" value="Phenylalanyl-trna Synthetase, Chain B, domain 3"/>
    <property type="match status" value="1"/>
</dbReference>
<proteinExistence type="predicted"/>
<dbReference type="Pfam" id="PF03483">
    <property type="entry name" value="B3_4"/>
    <property type="match status" value="1"/>
</dbReference>
<protein>
    <recommendedName>
        <fullName evidence="1">B3/B4 tRNA-binding domain-containing protein</fullName>
    </recommendedName>
</protein>
<dbReference type="Proteomes" id="UP000254425">
    <property type="component" value="Chromosome"/>
</dbReference>
<gene>
    <name evidence="2" type="ORF">DVA86_28905</name>
</gene>
<accession>A0A345XWL5</accession>
<organism evidence="2 3">
    <name type="scientific">Streptomyces armeniacus</name>
    <dbReference type="NCBI Taxonomy" id="83291"/>
    <lineage>
        <taxon>Bacteria</taxon>
        <taxon>Bacillati</taxon>
        <taxon>Actinomycetota</taxon>
        <taxon>Actinomycetes</taxon>
        <taxon>Kitasatosporales</taxon>
        <taxon>Streptomycetaceae</taxon>
        <taxon>Streptomyces</taxon>
    </lineage>
</organism>
<feature type="domain" description="B3/B4 tRNA-binding" evidence="1">
    <location>
        <begin position="84"/>
        <end position="238"/>
    </location>
</feature>
<dbReference type="InterPro" id="IPR005146">
    <property type="entry name" value="B3/B4_tRNA-bd"/>
</dbReference>
<keyword evidence="3" id="KW-1185">Reference proteome</keyword>
<dbReference type="PANTHER" id="PTHR39209">
    <property type="match status" value="1"/>
</dbReference>
<dbReference type="AlphaFoldDB" id="A0A345XWL5"/>
<dbReference type="PANTHER" id="PTHR39209:SF2">
    <property type="entry name" value="CYTOPLASMIC PROTEIN"/>
    <property type="match status" value="1"/>
</dbReference>
<dbReference type="EMBL" id="CP031320">
    <property type="protein sequence ID" value="AXK36031.1"/>
    <property type="molecule type" value="Genomic_DNA"/>
</dbReference>
<evidence type="ECO:0000259" key="1">
    <source>
        <dbReference type="SMART" id="SM00873"/>
    </source>
</evidence>
<dbReference type="SUPFAM" id="SSF56037">
    <property type="entry name" value="PheT/TilS domain"/>
    <property type="match status" value="1"/>
</dbReference>
<evidence type="ECO:0000313" key="3">
    <source>
        <dbReference type="Proteomes" id="UP000254425"/>
    </source>
</evidence>
<dbReference type="GO" id="GO:0004826">
    <property type="term" value="F:phenylalanine-tRNA ligase activity"/>
    <property type="evidence" value="ECO:0007669"/>
    <property type="project" value="InterPro"/>
</dbReference>
<name>A0A345XWL5_9ACTN</name>
<sequence length="249" mass="27062">MKVTCHLGVPVSLDALDTKRWLDAASIDPAVLELRPDYRALLIVADGLRPGPGDDFSERVLAAAETQARARFADTPVEEHPHLAAWRDAFRAFGAKPQRTRPSAEALLRRLDAGLPRVDRLTDLYNAVSIAHVLPLGGEDLDHYQGAARLVRADGTEPFEITAGGEPAVENPRPGEVVWRDDAGVTCRRWNWRQCVRTRLTHDTTRAMFVFDALGPMTDDELAAAGDALTATLVEGSPGAQTVSRIVAG</sequence>
<evidence type="ECO:0000313" key="2">
    <source>
        <dbReference type="EMBL" id="AXK36031.1"/>
    </source>
</evidence>
<dbReference type="GO" id="GO:0003723">
    <property type="term" value="F:RNA binding"/>
    <property type="evidence" value="ECO:0007669"/>
    <property type="project" value="InterPro"/>
</dbReference>
<dbReference type="SMART" id="SM00873">
    <property type="entry name" value="B3_4"/>
    <property type="match status" value="1"/>
</dbReference>
<reference evidence="2 3" key="1">
    <citation type="submission" date="2018-07" db="EMBL/GenBank/DDBJ databases">
        <title>Draft genome of the type strain Streptomyces armeniacus ATCC 15676.</title>
        <authorList>
            <person name="Labana P."/>
            <person name="Gosse J.T."/>
            <person name="Boddy C.N."/>
        </authorList>
    </citation>
    <scope>NUCLEOTIDE SEQUENCE [LARGE SCALE GENOMIC DNA]</scope>
    <source>
        <strain evidence="2 3">ATCC 15676</strain>
    </source>
</reference>
<dbReference type="KEGG" id="sarm:DVA86_28905"/>
<dbReference type="InterPro" id="IPR020825">
    <property type="entry name" value="Phe-tRNA_synthase-like_B3/B4"/>
</dbReference>